<dbReference type="GO" id="GO:0005737">
    <property type="term" value="C:cytoplasm"/>
    <property type="evidence" value="ECO:0007669"/>
    <property type="project" value="TreeGrafter"/>
</dbReference>
<reference evidence="15 16" key="1">
    <citation type="submission" date="2014-04" db="EMBL/GenBank/DDBJ databases">
        <authorList>
            <consortium name="DOE Joint Genome Institute"/>
            <person name="Kuo A."/>
            <person name="Kohler A."/>
            <person name="Costa M.D."/>
            <person name="Nagy L.G."/>
            <person name="Floudas D."/>
            <person name="Copeland A."/>
            <person name="Barry K.W."/>
            <person name="Cichocki N."/>
            <person name="Veneault-Fourrey C."/>
            <person name="LaButti K."/>
            <person name="Lindquist E.A."/>
            <person name="Lipzen A."/>
            <person name="Lundell T."/>
            <person name="Morin E."/>
            <person name="Murat C."/>
            <person name="Sun H."/>
            <person name="Tunlid A."/>
            <person name="Henrissat B."/>
            <person name="Grigoriev I.V."/>
            <person name="Hibbett D.S."/>
            <person name="Martin F."/>
            <person name="Nordberg H.P."/>
            <person name="Cantor M.N."/>
            <person name="Hua S.X."/>
        </authorList>
    </citation>
    <scope>NUCLEOTIDE SEQUENCE [LARGE SCALE GENOMIC DNA]</scope>
    <source>
        <strain evidence="15 16">Marx 270</strain>
    </source>
</reference>
<evidence type="ECO:0000256" key="3">
    <source>
        <dbReference type="ARBA" id="ARBA00004906"/>
    </source>
</evidence>
<feature type="compositionally biased region" description="Basic and acidic residues" evidence="12">
    <location>
        <begin position="2927"/>
        <end position="2937"/>
    </location>
</feature>
<dbReference type="InterPro" id="IPR011989">
    <property type="entry name" value="ARM-like"/>
</dbReference>
<comment type="subcellular location">
    <subcellularLocation>
        <location evidence="2">Nucleus</location>
    </subcellularLocation>
</comment>
<dbReference type="InterPro" id="IPR010314">
    <property type="entry name" value="E3_Ub_ligase_DUF913"/>
</dbReference>
<dbReference type="GO" id="GO:0051028">
    <property type="term" value="P:mRNA transport"/>
    <property type="evidence" value="ECO:0007669"/>
    <property type="project" value="UniProtKB-KW"/>
</dbReference>
<keyword evidence="6" id="KW-0808">Transferase</keyword>
<keyword evidence="8" id="KW-0509">mRNA transport</keyword>
<dbReference type="STRING" id="870435.A0A0C3JLT9"/>
<dbReference type="OrthoDB" id="8068875at2759"/>
<feature type="compositionally biased region" description="Polar residues" evidence="12">
    <location>
        <begin position="217"/>
        <end position="230"/>
    </location>
</feature>
<evidence type="ECO:0000259" key="13">
    <source>
        <dbReference type="PROSITE" id="PS50030"/>
    </source>
</evidence>
<organism evidence="15 16">
    <name type="scientific">Pisolithus tinctorius Marx 270</name>
    <dbReference type="NCBI Taxonomy" id="870435"/>
    <lineage>
        <taxon>Eukaryota</taxon>
        <taxon>Fungi</taxon>
        <taxon>Dikarya</taxon>
        <taxon>Basidiomycota</taxon>
        <taxon>Agaricomycotina</taxon>
        <taxon>Agaricomycetes</taxon>
        <taxon>Agaricomycetidae</taxon>
        <taxon>Boletales</taxon>
        <taxon>Sclerodermatineae</taxon>
        <taxon>Pisolithaceae</taxon>
        <taxon>Pisolithus</taxon>
    </lineage>
</organism>
<dbReference type="Pfam" id="PF00632">
    <property type="entry name" value="HECT"/>
    <property type="match status" value="1"/>
</dbReference>
<keyword evidence="9" id="KW-0539">Nucleus</keyword>
<evidence type="ECO:0000256" key="5">
    <source>
        <dbReference type="ARBA" id="ARBA00022448"/>
    </source>
</evidence>
<dbReference type="PANTHER" id="PTHR11254:SF67">
    <property type="entry name" value="E3 UBIQUITIN-PROTEIN LIGASE HUWE1"/>
    <property type="match status" value="1"/>
</dbReference>
<dbReference type="FunCoup" id="A0A0C3JLT9">
    <property type="interactions" value="772"/>
</dbReference>
<dbReference type="SMART" id="SM00119">
    <property type="entry name" value="HECTc"/>
    <property type="match status" value="1"/>
</dbReference>
<dbReference type="InterPro" id="IPR035983">
    <property type="entry name" value="Hect_E3_ubiquitin_ligase"/>
</dbReference>
<feature type="compositionally biased region" description="Polar residues" evidence="12">
    <location>
        <begin position="1343"/>
        <end position="1353"/>
    </location>
</feature>
<dbReference type="SUPFAM" id="SSF46934">
    <property type="entry name" value="UBA-like"/>
    <property type="match status" value="1"/>
</dbReference>
<dbReference type="GO" id="GO:0006511">
    <property type="term" value="P:ubiquitin-dependent protein catabolic process"/>
    <property type="evidence" value="ECO:0007669"/>
    <property type="project" value="TreeGrafter"/>
</dbReference>
<evidence type="ECO:0000256" key="6">
    <source>
        <dbReference type="ARBA" id="ARBA00022679"/>
    </source>
</evidence>
<feature type="region of interest" description="Disordered" evidence="12">
    <location>
        <begin position="2261"/>
        <end position="2283"/>
    </location>
</feature>
<feature type="compositionally biased region" description="Acidic residues" evidence="12">
    <location>
        <begin position="2151"/>
        <end position="2160"/>
    </location>
</feature>
<proteinExistence type="inferred from homology"/>
<evidence type="ECO:0000313" key="16">
    <source>
        <dbReference type="Proteomes" id="UP000054217"/>
    </source>
</evidence>
<dbReference type="Pfam" id="PF22562">
    <property type="entry name" value="UBA_7"/>
    <property type="match status" value="1"/>
</dbReference>
<feature type="active site" description="Glycyl thioester intermediate" evidence="11">
    <location>
        <position position="3543"/>
    </location>
</feature>
<feature type="compositionally biased region" description="Low complexity" evidence="12">
    <location>
        <begin position="2884"/>
        <end position="2904"/>
    </location>
</feature>
<evidence type="ECO:0000256" key="12">
    <source>
        <dbReference type="SAM" id="MobiDB-lite"/>
    </source>
</evidence>
<evidence type="ECO:0000256" key="2">
    <source>
        <dbReference type="ARBA" id="ARBA00004123"/>
    </source>
</evidence>
<feature type="compositionally biased region" description="Polar residues" evidence="12">
    <location>
        <begin position="2262"/>
        <end position="2273"/>
    </location>
</feature>
<feature type="compositionally biased region" description="Basic and acidic residues" evidence="12">
    <location>
        <begin position="2462"/>
        <end position="2474"/>
    </location>
</feature>
<feature type="region of interest" description="Disordered" evidence="12">
    <location>
        <begin position="2742"/>
        <end position="2771"/>
    </location>
</feature>
<keyword evidence="7 11" id="KW-0833">Ubl conjugation pathway</keyword>
<keyword evidence="5" id="KW-0813">Transport</keyword>
<feature type="region of interest" description="Disordered" evidence="12">
    <location>
        <begin position="1301"/>
        <end position="1353"/>
    </location>
</feature>
<dbReference type="PROSITE" id="PS50030">
    <property type="entry name" value="UBA"/>
    <property type="match status" value="1"/>
</dbReference>
<sequence>MKISQKSRKAAQPHPQVAELIEKLANTPEGDVADVLAKIDSWKWPRSDLNAWVNVLDKFDAILADAIRDYDVDKLQLNPFSPATERSLSEILRFERLLLENSTNRKTFNSYDRLTSLMATSDLDILILALNLLLRPAQQYSAQPAVSVVLSISTPRLLSLSKRWPNVHEHGIGLVDLASPHGLPKVNVLPGDVREVSFVYYKTDNSTKEEKPEGESSETSASARKAQTPNLGPVNIHVSEETLSNADVMKLLADILEVHPLSNDDKFEVLCRIRAAKALVTGNQDVREKLVIVRLLSTAIYCHTHSESQATSSLFLYEPDLATHIAELLQLDRGVSTQVQSAAIAALDSIARYRSRIQEVLAAVNAGVNHGILMALLRKTILEVGDPESKLPNSFVEALLAFITYVAQHAGGGNMVVGAGLIPLLVQIIENRLAQRLQMVSKAMQLVDNVVYGYSNAFQLFSNARGVAALVDRIQHEVDFDIAMYGNEIRSREIFGSYGELPVARAAVLKHALRSIHRMMQSSGTSEGLRGLIDSSLLQSVKKIMEYRGLFGPSVLPLAMNIMATFVHNEPTCLPTIQEAGLPQVFYQVIEAGLEPFIEVIQAIPNAIGALCLNQAGQDQLTARPSIIPGIFSIFTSERHLKVLRDKENAVLIGTSIDELIRHHPSLKTPVFDAVKSTLSKIEDAGNAFIIPEDKREWYELLTVQAAEESTAAVMEGVESETPQGPASLLEEDNFTQDTTQTDHDNNVVMYIDVICRFLEGLFQHPQHCRDFINTADGLDRVGRLTALPCLPYDYANSVASDSLVQVIRTMAEIGPNDTLSYLSKLVDTSLDQTEEFWKSLGPESRLAPMLKLNGDQALEVNQRFRNLVVLHIRVTLMADVFSTTGYAHGRSAIGLLQTLVTDPPKVVTDLGSLHRAFVWENILFKAYIALEGIELGISGGASPLDSSPNHLPISLPEAGGGATVTNGVQSDSALGGSSGSARPIKETAKDKNAKALKHLTHGLPNALAPFFQAIVKLFYARRNPDMAQKKQILSAADVVAGIMIGHVKQELTNDTLRCLDYYNVMLGMMTSLLVDERTMQSTLHTVLLLAFQRMKGLEAIFGVIEKLMESVERVTSVAASDRTELMVQELVRAHGGLKVALHLLRPLISSKLLIESGQSMAMTTRDRRDTDRGYFEPHHFLVTLRLAVIPIVRNIWESAWLRTAPLTLVKSVIHLVLELTFGDNEESKPDTAGESIPGSGIGIGTGFHIRTTGPDENRIRQLTDMGFQRLAVERALARTRNNVNAATELLLSHQFLFPPEPEPQYAEAATSTDAGGHSSTEGGENDGSAMQDSGVDADEPSAQEQLVNTPEATKSFEELRRELDTAREPLRTELTSRALVLVDEHPSLIFDVCKLFVQPSADLREHSVRSLIEDIKAYSPGAYDVQEEPLFIRCRLLALALSECQSLEPALGRGLMDSLLALLLSNSTTVEPEHNLPKWLAPHLLVTEALLNIGDQPSSIKLPKEGDPIELQELKVGPAYAEARSLLLDFSFRLLSLSSLPRDEFLATLRLQVVLTRDHSIACEFTRRGGLPLIFKHLQGHAGPSSYSYIAIILRHVAEDPNSLRNLMRQEIKRFFSQPRTRVVEASNYLRNTSAAALRDPRLFIDITTSVCELQQPYDISHHIGLKSNALSESSLPKDDSAKQVEMQVDSTSPDVPQVVTNEALESMVHFLVAELMKCPKAASNTSGDTSVLPPTKEAMEAMNEVASTESTAQVSDQDTSSQQRYLYSCFIMQCLTELLFSYDSCKNIFLSYNPKKRLQTPSKEPGVKYRTAVLHFFLSELLTYGTISTQLNDAAKARLTLCGWAMSVIVALCVDSSSGSDVKDVPPDLASVRKFVLEAVSRAIKEMPATESLDMRYGRLLALADLCNRLLMVRCNPGSRKPQDESATHIAKIMLEKNFVSTLTSALSEVDLNFPNIRGLVASILRPLENLSRIAIKMSRASDKAKGGAEGKTETPGDSSDGEEDEQDIGVEDDAGREETPDLYRNSALGMFGGEMDDANYPPDNEMEEGEEEDEGDVDMEYGDETDSEATSPSDDDDDDDSGEADDVEDEESHDGEDSWQDEDEEYGEDHLIENDDEGDDGGDADADQELDADMIWQDVHGDIPQGEAGEEGEDEDGGVPIPVVHEEQEDEPDMSDDDEFRGEIMDAGDVGPMPGEDILTFADAYEMDGVELDGRDGNFFLSRRNRAGPDELQIFGRSRNAPPPPTEATVHPLLLDESAGNSRTSTSFSRNIRRPHRGNNHSLQTELIQSVEDIIGGDAVQVFQQVVHRAAGTRESIRVDVAPGAWVNLEPGVMHRLVIPGVRLERAPRQSDNRTDVRGLDPLPTSQRWNEEAKILNGKHVTDRASQLANHVVLALLPAAVEAAATKEREEQTLQAEIKAEEEATKELEAQQTTVQAETHSEVPQESQSEPTPVPAEDVEMRDVTGSDRPEFASAEAEEADTETLSPVAGPSQAPERVTITIHGSEVDITDMGIDPTFLEALPDDIREEVINQHVRDQRSARVERPADSQISPEFLDALPPEIRAELIQQERMEQVREAQVEAPSNTGVPAEIDPASFIASLDPQLRQVVLLDSDDGLLQTLPSYMIAEAGVYRDEAQAARRYQYLARDGHRTTSSRNVPPRKQPPPRDAIQLLDKTGVASLVRLLFFPQILKKNLLLKVLVNICENSKTRTELFNLLLNILQSGPGDLATVDRSFSQMTTRTPKATSQPTPKAAEKQRVFPEPGSSVALTNQSDSVPDLVVQRSLEALTYIVSANEVSLLFFLTEHELPAGLKKLSTKKGKGKEKQAPQTHYPIVLLLGLLDRQSLLKTASIVDSVVTLLSTVTKPLTSLKSDKRDSSISVSNTATSAAPAVPSSSTDTSIIPQAAANRTDGITPVVDLGENPTKEHRPPGEQTDKAVLLQTPPQIPHSVLRLIVNILTVGECSARTFQQSLTLIQNLSHIPDARDIIAQELRTKAQDCGQNILFDLNDLWAALQSPNKDVLASSIAPKFSSPSSDQTKLLRVLKTIDYMYTPRTSGPTTETQKDRDSEKVQTIYDSFRFTPLWRRLGDCLAIIEDKSDLEHIATVLLPLIEALMVVCKYVGSKSATGIIARALRASASPRSSASSSETMEELFVSFTDAHRKILNVMVRNNPSLMSGSFSLLVHNPRVLDFDNKRNYFTQQLHRRPHSREHHGTLQLNVRRARVFEDSFQYLQRKTGDQIKYGKLSVRFYDEEGVDAGGVTREWFQILARQMFDPNYALFQPCAADKLTYQPNKNSWVNPEHLSFFKFVGRVIGKAIYDGRLLDAYFAKSLYRQLLGKPVDHRDVEWVDPEYYNSLCWILENDPTPLELTFSVEADEFGRNRIFPLKPGGESIHVTQENKREFVQLSANFRLYSSISEQIENLVSGFYDIIPKDLITIFNEQELELLISGTPDIDVDEWRAATEYNGYTSSDPVIVWWWRALKSFNREERAKVLSFATGTSRVPLNGFTELQGVQGVQRFSIHRAYGDPDRLPQAHTCFNQIDLPQYSSYEMLRQQLLLAISEGGEGFGFA</sequence>
<keyword evidence="16" id="KW-1185">Reference proteome</keyword>
<comment type="similarity">
    <text evidence="10">Belongs to the UPL family. TOM1/PTR1 subfamily.</text>
</comment>
<feature type="compositionally biased region" description="Acidic residues" evidence="12">
    <location>
        <begin position="2002"/>
        <end position="2018"/>
    </location>
</feature>
<name>A0A0C3JLT9_PISTI</name>
<dbReference type="EC" id="2.3.2.26" evidence="4"/>
<dbReference type="Gene3D" id="3.30.2160.10">
    <property type="entry name" value="Hect, E3 ligase catalytic domain"/>
    <property type="match status" value="1"/>
</dbReference>
<dbReference type="HOGENOM" id="CLU_000215_0_0_1"/>
<dbReference type="PANTHER" id="PTHR11254">
    <property type="entry name" value="HECT DOMAIN UBIQUITIN-PROTEIN LIGASE"/>
    <property type="match status" value="1"/>
</dbReference>
<feature type="compositionally biased region" description="Polar residues" evidence="12">
    <location>
        <begin position="2742"/>
        <end position="2754"/>
    </location>
</feature>
<evidence type="ECO:0000256" key="11">
    <source>
        <dbReference type="PROSITE-ProRule" id="PRU00104"/>
    </source>
</evidence>
<feature type="compositionally biased region" description="Acidic residues" evidence="12">
    <location>
        <begin position="2170"/>
        <end position="2180"/>
    </location>
</feature>
<dbReference type="GO" id="GO:0061630">
    <property type="term" value="F:ubiquitin protein ligase activity"/>
    <property type="evidence" value="ECO:0007669"/>
    <property type="project" value="UniProtKB-EC"/>
</dbReference>
<dbReference type="Gene3D" id="3.30.2410.10">
    <property type="entry name" value="Hect, E3 ligase catalytic domain"/>
    <property type="match status" value="1"/>
</dbReference>
<dbReference type="InterPro" id="IPR016024">
    <property type="entry name" value="ARM-type_fold"/>
</dbReference>
<dbReference type="InterPro" id="IPR015940">
    <property type="entry name" value="UBA"/>
</dbReference>
<dbReference type="InterPro" id="IPR000569">
    <property type="entry name" value="HECT_dom"/>
</dbReference>
<feature type="region of interest" description="Disordered" evidence="12">
    <location>
        <begin position="2876"/>
        <end position="2937"/>
    </location>
</feature>
<feature type="compositionally biased region" description="Basic and acidic residues" evidence="12">
    <location>
        <begin position="205"/>
        <end position="214"/>
    </location>
</feature>
<accession>A0A0C3JLT9</accession>
<feature type="compositionally biased region" description="Acidic residues" evidence="12">
    <location>
        <begin position="2117"/>
        <end position="2135"/>
    </location>
</feature>
<dbReference type="FunFam" id="3.90.1750.10:FF:000003">
    <property type="entry name" value="E3 ubiquitin-protein ligase UPL1"/>
    <property type="match status" value="1"/>
</dbReference>
<feature type="compositionally biased region" description="Basic and acidic residues" evidence="12">
    <location>
        <begin position="1982"/>
        <end position="1997"/>
    </location>
</feature>
<feature type="domain" description="UBA" evidence="13">
    <location>
        <begin position="1254"/>
        <end position="1294"/>
    </location>
</feature>
<feature type="domain" description="HECT" evidence="14">
    <location>
        <begin position="3241"/>
        <end position="3576"/>
    </location>
</feature>
<dbReference type="InterPro" id="IPR010309">
    <property type="entry name" value="E3_Ub_ligase_DUF908"/>
</dbReference>
<gene>
    <name evidence="15" type="ORF">M404DRAFT_130841</name>
</gene>
<dbReference type="SMART" id="SM00165">
    <property type="entry name" value="UBA"/>
    <property type="match status" value="1"/>
</dbReference>
<evidence type="ECO:0000256" key="7">
    <source>
        <dbReference type="ARBA" id="ARBA00022786"/>
    </source>
</evidence>
<dbReference type="GO" id="GO:0005634">
    <property type="term" value="C:nucleus"/>
    <property type="evidence" value="ECO:0007669"/>
    <property type="project" value="UniProtKB-SubCell"/>
</dbReference>
<dbReference type="Pfam" id="PF06012">
    <property type="entry name" value="DUF908"/>
    <property type="match status" value="1"/>
</dbReference>
<feature type="region of interest" description="Disordered" evidence="12">
    <location>
        <begin position="2425"/>
        <end position="2497"/>
    </location>
</feature>
<feature type="compositionally biased region" description="Acidic residues" evidence="12">
    <location>
        <begin position="2047"/>
        <end position="2110"/>
    </location>
</feature>
<dbReference type="PROSITE" id="PS50237">
    <property type="entry name" value="HECT"/>
    <property type="match status" value="1"/>
</dbReference>
<comment type="catalytic activity">
    <reaction evidence="1">
        <text>S-ubiquitinyl-[E2 ubiquitin-conjugating enzyme]-L-cysteine + [acceptor protein]-L-lysine = [E2 ubiquitin-conjugating enzyme]-L-cysteine + N(6)-ubiquitinyl-[acceptor protein]-L-lysine.</text>
        <dbReference type="EC" id="2.3.2.26"/>
    </reaction>
</comment>
<protein>
    <recommendedName>
        <fullName evidence="4">HECT-type E3 ubiquitin transferase</fullName>
        <ecNumber evidence="4">2.3.2.26</ecNumber>
    </recommendedName>
</protein>
<dbReference type="Pfam" id="PF06025">
    <property type="entry name" value="DUF913"/>
    <property type="match status" value="1"/>
</dbReference>
<comment type="pathway">
    <text evidence="3">Protein modification; protein ubiquitination.</text>
</comment>
<dbReference type="FunFam" id="3.30.2410.10:FF:000004">
    <property type="entry name" value="E3 ubiquitin-protein ligase HUWE1, variant"/>
    <property type="match status" value="1"/>
</dbReference>
<dbReference type="Gene3D" id="3.90.1750.10">
    <property type="entry name" value="Hect, E3 ligase catalytic domains"/>
    <property type="match status" value="1"/>
</dbReference>
<dbReference type="Pfam" id="PF14377">
    <property type="entry name" value="UBM"/>
    <property type="match status" value="3"/>
</dbReference>
<dbReference type="Proteomes" id="UP000054217">
    <property type="component" value="Unassembled WGS sequence"/>
</dbReference>
<dbReference type="Gene3D" id="1.10.8.10">
    <property type="entry name" value="DNA helicase RuvA subunit, C-terminal domain"/>
    <property type="match status" value="1"/>
</dbReference>
<reference evidence="16" key="2">
    <citation type="submission" date="2015-01" db="EMBL/GenBank/DDBJ databases">
        <title>Evolutionary Origins and Diversification of the Mycorrhizal Mutualists.</title>
        <authorList>
            <consortium name="DOE Joint Genome Institute"/>
            <consortium name="Mycorrhizal Genomics Consortium"/>
            <person name="Kohler A."/>
            <person name="Kuo A."/>
            <person name="Nagy L.G."/>
            <person name="Floudas D."/>
            <person name="Copeland A."/>
            <person name="Barry K.W."/>
            <person name="Cichocki N."/>
            <person name="Veneault-Fourrey C."/>
            <person name="LaButti K."/>
            <person name="Lindquist E.A."/>
            <person name="Lipzen A."/>
            <person name="Lundell T."/>
            <person name="Morin E."/>
            <person name="Murat C."/>
            <person name="Riley R."/>
            <person name="Ohm R."/>
            <person name="Sun H."/>
            <person name="Tunlid A."/>
            <person name="Henrissat B."/>
            <person name="Grigoriev I.V."/>
            <person name="Hibbett D.S."/>
            <person name="Martin F."/>
        </authorList>
    </citation>
    <scope>NUCLEOTIDE SEQUENCE [LARGE SCALE GENOMIC DNA]</scope>
    <source>
        <strain evidence="16">Marx 270</strain>
    </source>
</reference>
<evidence type="ECO:0000256" key="4">
    <source>
        <dbReference type="ARBA" id="ARBA00012485"/>
    </source>
</evidence>
<dbReference type="FunFam" id="3.30.2160.10:FF:000001">
    <property type="entry name" value="E3 ubiquitin-protein ligase NEDD4-like"/>
    <property type="match status" value="1"/>
</dbReference>
<dbReference type="SUPFAM" id="SSF48371">
    <property type="entry name" value="ARM repeat"/>
    <property type="match status" value="1"/>
</dbReference>
<dbReference type="Gene3D" id="1.25.10.10">
    <property type="entry name" value="Leucine-rich Repeat Variant"/>
    <property type="match status" value="1"/>
</dbReference>
<feature type="region of interest" description="Disordered" evidence="12">
    <location>
        <begin position="1982"/>
        <end position="2180"/>
    </location>
</feature>
<dbReference type="EMBL" id="KN831953">
    <property type="protein sequence ID" value="KIO10133.1"/>
    <property type="molecule type" value="Genomic_DNA"/>
</dbReference>
<dbReference type="InterPro" id="IPR025527">
    <property type="entry name" value="HUWE1/Rev1_UBM"/>
</dbReference>
<evidence type="ECO:0000256" key="10">
    <source>
        <dbReference type="ARBA" id="ARBA00034494"/>
    </source>
</evidence>
<dbReference type="SUPFAM" id="SSF56204">
    <property type="entry name" value="Hect, E3 ligase catalytic domain"/>
    <property type="match status" value="1"/>
</dbReference>
<dbReference type="InterPro" id="IPR009060">
    <property type="entry name" value="UBA-like_sf"/>
</dbReference>
<feature type="region of interest" description="Disordered" evidence="12">
    <location>
        <begin position="204"/>
        <end position="232"/>
    </location>
</feature>
<evidence type="ECO:0000256" key="9">
    <source>
        <dbReference type="ARBA" id="ARBA00023242"/>
    </source>
</evidence>
<evidence type="ECO:0000259" key="14">
    <source>
        <dbReference type="PROSITE" id="PS50237"/>
    </source>
</evidence>
<feature type="compositionally biased region" description="Polar residues" evidence="12">
    <location>
        <begin position="2438"/>
        <end position="2454"/>
    </location>
</feature>
<dbReference type="InterPro" id="IPR050409">
    <property type="entry name" value="E3_ubiq-protein_ligase"/>
</dbReference>
<dbReference type="UniPathway" id="UPA00143"/>
<evidence type="ECO:0000313" key="15">
    <source>
        <dbReference type="EMBL" id="KIO10133.1"/>
    </source>
</evidence>
<evidence type="ECO:0000256" key="1">
    <source>
        <dbReference type="ARBA" id="ARBA00000885"/>
    </source>
</evidence>
<feature type="compositionally biased region" description="Polar residues" evidence="12">
    <location>
        <begin position="1311"/>
        <end position="1323"/>
    </location>
</feature>
<dbReference type="InParanoid" id="A0A0C3JLT9"/>
<feature type="region of interest" description="Disordered" evidence="12">
    <location>
        <begin position="2650"/>
        <end position="2671"/>
    </location>
</feature>
<dbReference type="CDD" id="cd00078">
    <property type="entry name" value="HECTc"/>
    <property type="match status" value="1"/>
</dbReference>
<dbReference type="GO" id="GO:0000209">
    <property type="term" value="P:protein polyubiquitination"/>
    <property type="evidence" value="ECO:0007669"/>
    <property type="project" value="TreeGrafter"/>
</dbReference>
<evidence type="ECO:0000256" key="8">
    <source>
        <dbReference type="ARBA" id="ARBA00022816"/>
    </source>
</evidence>